<dbReference type="PANTHER" id="PTHR37919">
    <property type="entry name" value="PROTEIN CBG05606"/>
    <property type="match status" value="1"/>
</dbReference>
<reference evidence="2 3" key="1">
    <citation type="journal article" date="2019" name="Nat. Ecol. Evol.">
        <title>Megaphylogeny resolves global patterns of mushroom evolution.</title>
        <authorList>
            <person name="Varga T."/>
            <person name="Krizsan K."/>
            <person name="Foldi C."/>
            <person name="Dima B."/>
            <person name="Sanchez-Garcia M."/>
            <person name="Sanchez-Ramirez S."/>
            <person name="Szollosi G.J."/>
            <person name="Szarkandi J.G."/>
            <person name="Papp V."/>
            <person name="Albert L."/>
            <person name="Andreopoulos W."/>
            <person name="Angelini C."/>
            <person name="Antonin V."/>
            <person name="Barry K.W."/>
            <person name="Bougher N.L."/>
            <person name="Buchanan P."/>
            <person name="Buyck B."/>
            <person name="Bense V."/>
            <person name="Catcheside P."/>
            <person name="Chovatia M."/>
            <person name="Cooper J."/>
            <person name="Damon W."/>
            <person name="Desjardin D."/>
            <person name="Finy P."/>
            <person name="Geml J."/>
            <person name="Haridas S."/>
            <person name="Hughes K."/>
            <person name="Justo A."/>
            <person name="Karasinski D."/>
            <person name="Kautmanova I."/>
            <person name="Kiss B."/>
            <person name="Kocsube S."/>
            <person name="Kotiranta H."/>
            <person name="LaButti K.M."/>
            <person name="Lechner B.E."/>
            <person name="Liimatainen K."/>
            <person name="Lipzen A."/>
            <person name="Lukacs Z."/>
            <person name="Mihaltcheva S."/>
            <person name="Morgado L.N."/>
            <person name="Niskanen T."/>
            <person name="Noordeloos M.E."/>
            <person name="Ohm R.A."/>
            <person name="Ortiz-Santana B."/>
            <person name="Ovrebo C."/>
            <person name="Racz N."/>
            <person name="Riley R."/>
            <person name="Savchenko A."/>
            <person name="Shiryaev A."/>
            <person name="Soop K."/>
            <person name="Spirin V."/>
            <person name="Szebenyi C."/>
            <person name="Tomsovsky M."/>
            <person name="Tulloss R.E."/>
            <person name="Uehling J."/>
            <person name="Grigoriev I.V."/>
            <person name="Vagvolgyi C."/>
            <person name="Papp T."/>
            <person name="Martin F.M."/>
            <person name="Miettinen O."/>
            <person name="Hibbett D.S."/>
            <person name="Nagy L.G."/>
        </authorList>
    </citation>
    <scope>NUCLEOTIDE SEQUENCE [LARGE SCALE GENOMIC DNA]</scope>
    <source>
        <strain evidence="2 3">FP101781</strain>
    </source>
</reference>
<dbReference type="OrthoDB" id="60858at2759"/>
<protein>
    <recommendedName>
        <fullName evidence="4">EXPERA domain-containing protein</fullName>
    </recommendedName>
</protein>
<organism evidence="2 3">
    <name type="scientific">Coprinellus micaceus</name>
    <name type="common">Glistening ink-cap mushroom</name>
    <name type="synonym">Coprinus micaceus</name>
    <dbReference type="NCBI Taxonomy" id="71717"/>
    <lineage>
        <taxon>Eukaryota</taxon>
        <taxon>Fungi</taxon>
        <taxon>Dikarya</taxon>
        <taxon>Basidiomycota</taxon>
        <taxon>Agaricomycotina</taxon>
        <taxon>Agaricomycetes</taxon>
        <taxon>Agaricomycetidae</taxon>
        <taxon>Agaricales</taxon>
        <taxon>Agaricineae</taxon>
        <taxon>Psathyrellaceae</taxon>
        <taxon>Coprinellus</taxon>
    </lineage>
</organism>
<evidence type="ECO:0008006" key="4">
    <source>
        <dbReference type="Google" id="ProtNLM"/>
    </source>
</evidence>
<evidence type="ECO:0000256" key="1">
    <source>
        <dbReference type="SAM" id="Phobius"/>
    </source>
</evidence>
<name>A0A4Y7T6X7_COPMI</name>
<proteinExistence type="predicted"/>
<dbReference type="AlphaFoldDB" id="A0A4Y7T6X7"/>
<keyword evidence="1" id="KW-0812">Transmembrane</keyword>
<evidence type="ECO:0000313" key="3">
    <source>
        <dbReference type="Proteomes" id="UP000298030"/>
    </source>
</evidence>
<dbReference type="STRING" id="71717.A0A4Y7T6X7"/>
<dbReference type="Proteomes" id="UP000298030">
    <property type="component" value="Unassembled WGS sequence"/>
</dbReference>
<keyword evidence="3" id="KW-1185">Reference proteome</keyword>
<feature type="transmembrane region" description="Helical" evidence="1">
    <location>
        <begin position="6"/>
        <end position="29"/>
    </location>
</feature>
<evidence type="ECO:0000313" key="2">
    <source>
        <dbReference type="EMBL" id="TEB29704.1"/>
    </source>
</evidence>
<feature type="transmembrane region" description="Helical" evidence="1">
    <location>
        <begin position="136"/>
        <end position="157"/>
    </location>
</feature>
<feature type="transmembrane region" description="Helical" evidence="1">
    <location>
        <begin position="83"/>
        <end position="116"/>
    </location>
</feature>
<gene>
    <name evidence="2" type="ORF">FA13DRAFT_1734504</name>
</gene>
<dbReference type="PANTHER" id="PTHR37919:SF2">
    <property type="entry name" value="EXPERA DOMAIN-CONTAINING PROTEIN"/>
    <property type="match status" value="1"/>
</dbReference>
<keyword evidence="1" id="KW-0472">Membrane</keyword>
<comment type="caution">
    <text evidence="2">The sequence shown here is derived from an EMBL/GenBank/DDBJ whole genome shotgun (WGS) entry which is preliminary data.</text>
</comment>
<keyword evidence="1" id="KW-1133">Transmembrane helix</keyword>
<dbReference type="EMBL" id="QPFP01000026">
    <property type="protein sequence ID" value="TEB29704.1"/>
    <property type="molecule type" value="Genomic_DNA"/>
</dbReference>
<sequence length="178" mass="20021">MAPKTYTWISLWFLITAPVIAWDVGYCFMRPRSFEGGDLHWIWAPYSIYQNVDLVYGVEAYKRGEGFTNAQALMNTLETLLNIIYLFLAHASLSPVAPLIGFTAASLTLAKTILYWSQEYFCGYCAVGHNTAKDLFMFWILPNGLWIIVPGAIALTLGRDLARSLRAAEAAKASKKRR</sequence>
<accession>A0A4Y7T6X7</accession>